<dbReference type="InterPro" id="IPR004045">
    <property type="entry name" value="Glutathione_S-Trfase_N"/>
</dbReference>
<name>A0A377J1H2_9PAST</name>
<evidence type="ECO:0000313" key="3">
    <source>
        <dbReference type="Proteomes" id="UP000255264"/>
    </source>
</evidence>
<dbReference type="CDD" id="cd03049">
    <property type="entry name" value="GST_N_3"/>
    <property type="match status" value="1"/>
</dbReference>
<evidence type="ECO:0000259" key="1">
    <source>
        <dbReference type="PROSITE" id="PS50404"/>
    </source>
</evidence>
<dbReference type="InterPro" id="IPR036249">
    <property type="entry name" value="Thioredoxin-like_sf"/>
</dbReference>
<dbReference type="Pfam" id="PF13409">
    <property type="entry name" value="GST_N_2"/>
    <property type="match status" value="1"/>
</dbReference>
<keyword evidence="2" id="KW-0808">Transferase</keyword>
<dbReference type="Gene3D" id="1.20.1050.10">
    <property type="match status" value="1"/>
</dbReference>
<feature type="domain" description="GST N-terminal" evidence="1">
    <location>
        <begin position="1"/>
        <end position="81"/>
    </location>
</feature>
<keyword evidence="3" id="KW-1185">Reference proteome</keyword>
<dbReference type="EMBL" id="UGHS01000004">
    <property type="protein sequence ID" value="STO94118.1"/>
    <property type="molecule type" value="Genomic_DNA"/>
</dbReference>
<gene>
    <name evidence="2" type="ORF">NCTC13335_02035</name>
</gene>
<sequence>MKLWYSETSPYARKVRAVIAYQQLDGQIEFLEATSGLDKNSPHNRDNPLGRIPALQLNNGEWLYNSSLIAQYLDSLGRQPSLYLAGEAHWQALQLHYLADGILENEIAVIPEKRLRPQNEWWLACHQQIFERTAASLPALYQAIQRFERELNIGTLNAVCAIDFLRLREKFTQASRHPLILELSQWSDEMNAKYPCLQQTRAQ</sequence>
<dbReference type="GO" id="GO:0016740">
    <property type="term" value="F:transferase activity"/>
    <property type="evidence" value="ECO:0007669"/>
    <property type="project" value="UniProtKB-KW"/>
</dbReference>
<proteinExistence type="predicted"/>
<evidence type="ECO:0000313" key="2">
    <source>
        <dbReference type="EMBL" id="STO94118.1"/>
    </source>
</evidence>
<reference evidence="2 3" key="1">
    <citation type="submission" date="2018-06" db="EMBL/GenBank/DDBJ databases">
        <authorList>
            <consortium name="Pathogen Informatics"/>
            <person name="Doyle S."/>
        </authorList>
    </citation>
    <scope>NUCLEOTIDE SEQUENCE [LARGE SCALE GENOMIC DNA]</scope>
    <source>
        <strain evidence="2 3">NCTC13335</strain>
    </source>
</reference>
<accession>A0A377J1H2</accession>
<dbReference type="RefSeq" id="WP_115003627.1">
    <property type="nucleotide sequence ID" value="NZ_UGHS01000004.1"/>
</dbReference>
<protein>
    <submittedName>
        <fullName evidence="2">Glutathione S-transferase domain-containing protein</fullName>
    </submittedName>
</protein>
<dbReference type="PROSITE" id="PS50404">
    <property type="entry name" value="GST_NTER"/>
    <property type="match status" value="1"/>
</dbReference>
<dbReference type="SUPFAM" id="SSF52833">
    <property type="entry name" value="Thioredoxin-like"/>
    <property type="match status" value="1"/>
</dbReference>
<dbReference type="AlphaFoldDB" id="A0A377J1H2"/>
<dbReference type="Proteomes" id="UP000255264">
    <property type="component" value="Unassembled WGS sequence"/>
</dbReference>
<organism evidence="2 3">
    <name type="scientific">Haemophilus pittmaniae</name>
    <dbReference type="NCBI Taxonomy" id="249188"/>
    <lineage>
        <taxon>Bacteria</taxon>
        <taxon>Pseudomonadati</taxon>
        <taxon>Pseudomonadota</taxon>
        <taxon>Gammaproteobacteria</taxon>
        <taxon>Pasteurellales</taxon>
        <taxon>Pasteurellaceae</taxon>
        <taxon>Haemophilus</taxon>
    </lineage>
</organism>
<dbReference type="OrthoDB" id="8634103at2"/>
<dbReference type="Gene3D" id="3.40.30.10">
    <property type="entry name" value="Glutaredoxin"/>
    <property type="match status" value="1"/>
</dbReference>